<comment type="caution">
    <text evidence="1">The sequence shown here is derived from an EMBL/GenBank/DDBJ whole genome shotgun (WGS) entry which is preliminary data.</text>
</comment>
<reference evidence="1" key="2">
    <citation type="submission" date="2022-01" db="EMBL/GenBank/DDBJ databases">
        <authorList>
            <person name="Yamashiro T."/>
            <person name="Shiraishi A."/>
            <person name="Satake H."/>
            <person name="Nakayama K."/>
        </authorList>
    </citation>
    <scope>NUCLEOTIDE SEQUENCE</scope>
</reference>
<dbReference type="EMBL" id="BQNB010020545">
    <property type="protein sequence ID" value="GJT97124.1"/>
    <property type="molecule type" value="Genomic_DNA"/>
</dbReference>
<evidence type="ECO:0000313" key="1">
    <source>
        <dbReference type="EMBL" id="GJT97124.1"/>
    </source>
</evidence>
<proteinExistence type="predicted"/>
<keyword evidence="2" id="KW-1185">Reference proteome</keyword>
<evidence type="ECO:0008006" key="3">
    <source>
        <dbReference type="Google" id="ProtNLM"/>
    </source>
</evidence>
<gene>
    <name evidence="1" type="ORF">Tco_1092642</name>
</gene>
<protein>
    <recommendedName>
        <fullName evidence="3">DUF4283 domain-containing protein</fullName>
    </recommendedName>
</protein>
<accession>A0ABQ5IBQ3</accession>
<dbReference type="Proteomes" id="UP001151760">
    <property type="component" value="Unassembled WGS sequence"/>
</dbReference>
<evidence type="ECO:0000313" key="2">
    <source>
        <dbReference type="Proteomes" id="UP001151760"/>
    </source>
</evidence>
<sequence length="204" mass="23056">MMRGISNEINGDKVIDEYEGVFGNAYNNVVDLNVSENVNTIDKDVVDMNVESDTIRDSNEIMNKTVNSFLRDSNEEKCNETGIKEFCTIKKLNSDIDNKLDVIPPQLADNGSEVFFFEEEKEGKDPDVLPIWVKLTNVPMEGWTKKGISTLASCQGRLNLLEGLKRSFKTRLIYQRYLPIIMNSMTTQMCNQGVERVGLAKSIS</sequence>
<name>A0ABQ5IBQ3_9ASTR</name>
<organism evidence="1 2">
    <name type="scientific">Tanacetum coccineum</name>
    <dbReference type="NCBI Taxonomy" id="301880"/>
    <lineage>
        <taxon>Eukaryota</taxon>
        <taxon>Viridiplantae</taxon>
        <taxon>Streptophyta</taxon>
        <taxon>Embryophyta</taxon>
        <taxon>Tracheophyta</taxon>
        <taxon>Spermatophyta</taxon>
        <taxon>Magnoliopsida</taxon>
        <taxon>eudicotyledons</taxon>
        <taxon>Gunneridae</taxon>
        <taxon>Pentapetalae</taxon>
        <taxon>asterids</taxon>
        <taxon>campanulids</taxon>
        <taxon>Asterales</taxon>
        <taxon>Asteraceae</taxon>
        <taxon>Asteroideae</taxon>
        <taxon>Anthemideae</taxon>
        <taxon>Anthemidinae</taxon>
        <taxon>Tanacetum</taxon>
    </lineage>
</organism>
<reference evidence="1" key="1">
    <citation type="journal article" date="2022" name="Int. J. Mol. Sci.">
        <title>Draft Genome of Tanacetum Coccineum: Genomic Comparison of Closely Related Tanacetum-Family Plants.</title>
        <authorList>
            <person name="Yamashiro T."/>
            <person name="Shiraishi A."/>
            <person name="Nakayama K."/>
            <person name="Satake H."/>
        </authorList>
    </citation>
    <scope>NUCLEOTIDE SEQUENCE</scope>
</reference>